<dbReference type="Gene3D" id="1.10.418.30">
    <property type="entry name" value="Ncd80 complex, Ncd80 subunit"/>
    <property type="match status" value="1"/>
</dbReference>
<feature type="coiled-coil region" evidence="9">
    <location>
        <begin position="264"/>
        <end position="298"/>
    </location>
</feature>
<comment type="function">
    <text evidence="8">Acts as a component of the essential kinetochore-associated NDC80 complex, which is required for chromosome segregation and spindle checkpoint activity.</text>
</comment>
<evidence type="ECO:0000256" key="5">
    <source>
        <dbReference type="ARBA" id="ARBA00023054"/>
    </source>
</evidence>
<dbReference type="InterPro" id="IPR055307">
    <property type="entry name" value="NDC80_plants"/>
</dbReference>
<comment type="subunit">
    <text evidence="8">Component of the NDC80 complex.</text>
</comment>
<keyword evidence="3 8" id="KW-0132">Cell division</keyword>
<keyword evidence="2 8" id="KW-0158">Chromosome</keyword>
<dbReference type="Proteomes" id="UP000036987">
    <property type="component" value="Unassembled WGS sequence"/>
</dbReference>
<reference evidence="13" key="1">
    <citation type="journal article" date="2016" name="Nature">
        <title>The genome of the seagrass Zostera marina reveals angiosperm adaptation to the sea.</title>
        <authorList>
            <person name="Olsen J.L."/>
            <person name="Rouze P."/>
            <person name="Verhelst B."/>
            <person name="Lin Y.-C."/>
            <person name="Bayer T."/>
            <person name="Collen J."/>
            <person name="Dattolo E."/>
            <person name="De Paoli E."/>
            <person name="Dittami S."/>
            <person name="Maumus F."/>
            <person name="Michel G."/>
            <person name="Kersting A."/>
            <person name="Lauritano C."/>
            <person name="Lohaus R."/>
            <person name="Toepel M."/>
            <person name="Tonon T."/>
            <person name="Vanneste K."/>
            <person name="Amirebrahimi M."/>
            <person name="Brakel J."/>
            <person name="Bostroem C."/>
            <person name="Chovatia M."/>
            <person name="Grimwood J."/>
            <person name="Jenkins J.W."/>
            <person name="Jueterbock A."/>
            <person name="Mraz A."/>
            <person name="Stam W.T."/>
            <person name="Tice H."/>
            <person name="Bornberg-Bauer E."/>
            <person name="Green P.J."/>
            <person name="Pearson G.A."/>
            <person name="Procaccini G."/>
            <person name="Duarte C.M."/>
            <person name="Schmutz J."/>
            <person name="Reusch T.B.H."/>
            <person name="Van de Peer Y."/>
        </authorList>
    </citation>
    <scope>NUCLEOTIDE SEQUENCE [LARGE SCALE GENOMIC DNA]</scope>
    <source>
        <strain evidence="13">cv. Finnish</strain>
    </source>
</reference>
<comment type="subcellular location">
    <subcellularLocation>
        <location evidence="8">Chromosome</location>
        <location evidence="8">Centromere</location>
        <location evidence="8">Kinetochore</location>
    </subcellularLocation>
    <subcellularLocation>
        <location evidence="8">Nucleus</location>
    </subcellularLocation>
</comment>
<evidence type="ECO:0000256" key="1">
    <source>
        <dbReference type="ARBA" id="ARBA00007050"/>
    </source>
</evidence>
<evidence type="ECO:0000256" key="7">
    <source>
        <dbReference type="ARBA" id="ARBA00023328"/>
    </source>
</evidence>
<evidence type="ECO:0000256" key="3">
    <source>
        <dbReference type="ARBA" id="ARBA00022618"/>
    </source>
</evidence>
<gene>
    <name evidence="12" type="ORF">ZOSMA_135G00440</name>
</gene>
<dbReference type="GO" id="GO:0005634">
    <property type="term" value="C:nucleus"/>
    <property type="evidence" value="ECO:0007669"/>
    <property type="project" value="UniProtKB-SubCell"/>
</dbReference>
<dbReference type="GO" id="GO:0031262">
    <property type="term" value="C:Ndc80 complex"/>
    <property type="evidence" value="ECO:0007669"/>
    <property type="project" value="UniProtKB-UniRule"/>
</dbReference>
<dbReference type="GO" id="GO:0051301">
    <property type="term" value="P:cell division"/>
    <property type="evidence" value="ECO:0007669"/>
    <property type="project" value="UniProtKB-UniRule"/>
</dbReference>
<dbReference type="PANTHER" id="PTHR46681">
    <property type="entry name" value="KINETOCHORE PROTEIN NDC80 HOMOLOG"/>
    <property type="match status" value="1"/>
</dbReference>
<keyword evidence="7 8" id="KW-0137">Centromere</keyword>
<dbReference type="AlphaFoldDB" id="A0A0K9Q110"/>
<dbReference type="EMBL" id="LFYR01000429">
    <property type="protein sequence ID" value="KMZ74115.1"/>
    <property type="molecule type" value="Genomic_DNA"/>
</dbReference>
<comment type="similarity">
    <text evidence="1 8">Belongs to the NDC80/HEC1 family.</text>
</comment>
<dbReference type="InterPro" id="IPR055260">
    <property type="entry name" value="Ndc80_CH"/>
</dbReference>
<dbReference type="OrthoDB" id="7459479at2759"/>
<keyword evidence="6 8" id="KW-0131">Cell cycle</keyword>
<proteinExistence type="inferred from homology"/>
<name>A0A0K9Q110_ZOSMR</name>
<keyword evidence="4 8" id="KW-0498">Mitosis</keyword>
<evidence type="ECO:0000256" key="4">
    <source>
        <dbReference type="ARBA" id="ARBA00022776"/>
    </source>
</evidence>
<feature type="coiled-coil region" evidence="9">
    <location>
        <begin position="195"/>
        <end position="232"/>
    </location>
</feature>
<accession>A0A0K9Q110</accession>
<evidence type="ECO:0000259" key="11">
    <source>
        <dbReference type="Pfam" id="PF03801"/>
    </source>
</evidence>
<dbReference type="PANTHER" id="PTHR46681:SF1">
    <property type="entry name" value="KINETOCHORE PROTEIN NDC80 HOMOLOG"/>
    <property type="match status" value="1"/>
</dbReference>
<evidence type="ECO:0000256" key="8">
    <source>
        <dbReference type="RuleBase" id="RU368072"/>
    </source>
</evidence>
<evidence type="ECO:0000256" key="6">
    <source>
        <dbReference type="ARBA" id="ARBA00023306"/>
    </source>
</evidence>
<feature type="region of interest" description="Disordered" evidence="10">
    <location>
        <begin position="1"/>
        <end position="37"/>
    </location>
</feature>
<protein>
    <recommendedName>
        <fullName evidence="8">Kinetochore protein NDC80</fullName>
    </recommendedName>
</protein>
<evidence type="ECO:0000313" key="12">
    <source>
        <dbReference type="EMBL" id="KMZ74115.1"/>
    </source>
</evidence>
<dbReference type="InterPro" id="IPR038273">
    <property type="entry name" value="Ndc80_sf"/>
</dbReference>
<comment type="caution">
    <text evidence="12">The sequence shown here is derived from an EMBL/GenBank/DDBJ whole genome shotgun (WGS) entry which is preliminary data.</text>
</comment>
<organism evidence="12 13">
    <name type="scientific">Zostera marina</name>
    <name type="common">Eelgrass</name>
    <dbReference type="NCBI Taxonomy" id="29655"/>
    <lineage>
        <taxon>Eukaryota</taxon>
        <taxon>Viridiplantae</taxon>
        <taxon>Streptophyta</taxon>
        <taxon>Embryophyta</taxon>
        <taxon>Tracheophyta</taxon>
        <taxon>Spermatophyta</taxon>
        <taxon>Magnoliopsida</taxon>
        <taxon>Liliopsida</taxon>
        <taxon>Zosteraceae</taxon>
        <taxon>Zostera</taxon>
    </lineage>
</organism>
<dbReference type="STRING" id="29655.A0A0K9Q110"/>
<dbReference type="OMA" id="PSHKFQK"/>
<evidence type="ECO:0000256" key="10">
    <source>
        <dbReference type="SAM" id="MobiDB-lite"/>
    </source>
</evidence>
<keyword evidence="13" id="KW-1185">Reference proteome</keyword>
<keyword evidence="5 9" id="KW-0175">Coiled coil</keyword>
<sequence length="579" mass="65831">MRRGGERRGRPGNAPSNTVFATPDLRRRDSDVSSIQSSVARGRPALPITTLPNAVMLRSVNNFLSSNSANVTLKGPYPSNRDINAAVLFLLSQFQDSITCRPDRVLEEIFGPILKELDCPFKLSKSVFKTPGTPHTWPILLAGLYWFVQNVCIYNYFNTNMNKSFGEGNDLIQFVSESYTRFIDGDDDAVEKLDEERLKALEVDLERSIASLKEDEDRAVDMELKLEALRSETNPKEALEKEKAWLSRDEEKFKDVLILQAEKIPSIEEEIAAVKMELEAKEAEIQKFSEENTALGETVQKQALNVWDFERMHKSIQAVEREIVEIQMGRNAHEDKQLELNAAIRRKFKELEAYSEQCNDIIKKLKLGNDFRYIPNAEGSTPSMVLGIDYKSMLKPQIKAVAKNAKQLYADKMKEKNAVEKQLQENAALLDVKTKELTAIQRQSEQEKATVVDLKMKIKENASLYDSESRKIKAEVDERVVQLEILEKDADLFVKNTEQKLKDTVKITNKEVEKCSQKVMALFDSISKSKEQIQLVISGVNIKLLDTAKYVAESHKPSLLPPAKNIGGKKRYRQNHLTE</sequence>
<feature type="domain" description="Kinetochore protein Ndc80 CH" evidence="11">
    <location>
        <begin position="56"/>
        <end position="154"/>
    </location>
</feature>
<evidence type="ECO:0000313" key="13">
    <source>
        <dbReference type="Proteomes" id="UP000036987"/>
    </source>
</evidence>
<evidence type="ECO:0000256" key="2">
    <source>
        <dbReference type="ARBA" id="ARBA00022454"/>
    </source>
</evidence>
<dbReference type="Pfam" id="PF03801">
    <property type="entry name" value="Ndc80_HEC"/>
    <property type="match status" value="1"/>
</dbReference>
<evidence type="ECO:0000256" key="9">
    <source>
        <dbReference type="SAM" id="Coils"/>
    </source>
</evidence>
<dbReference type="GO" id="GO:0051315">
    <property type="term" value="P:attachment of mitotic spindle microtubules to kinetochore"/>
    <property type="evidence" value="ECO:0007669"/>
    <property type="project" value="UniProtKB-UniRule"/>
</dbReference>
<keyword evidence="8" id="KW-0995">Kinetochore</keyword>
<keyword evidence="8" id="KW-0539">Nucleus</keyword>